<sequence length="69" mass="7464">MSCLMQKTILFLPAAIHSHVLSSLFVAGLLREDFVIIYSTHFGMGLVKDYSGFRSPGSNFTPAGVSSLV</sequence>
<organism evidence="1 2">
    <name type="scientific">Dyadobacter jejuensis</name>
    <dbReference type="NCBI Taxonomy" id="1082580"/>
    <lineage>
        <taxon>Bacteria</taxon>
        <taxon>Pseudomonadati</taxon>
        <taxon>Bacteroidota</taxon>
        <taxon>Cytophagia</taxon>
        <taxon>Cytophagales</taxon>
        <taxon>Spirosomataceae</taxon>
        <taxon>Dyadobacter</taxon>
    </lineage>
</organism>
<keyword evidence="2" id="KW-1185">Reference proteome</keyword>
<reference evidence="1 2" key="1">
    <citation type="submission" date="2018-03" db="EMBL/GenBank/DDBJ databases">
        <title>Genomic Encyclopedia of Archaeal and Bacterial Type Strains, Phase II (KMG-II): from individual species to whole genera.</title>
        <authorList>
            <person name="Goeker M."/>
        </authorList>
    </citation>
    <scope>NUCLEOTIDE SEQUENCE [LARGE SCALE GENOMIC DNA]</scope>
    <source>
        <strain evidence="1 2">DSM 100346</strain>
    </source>
</reference>
<comment type="caution">
    <text evidence="1">The sequence shown here is derived from an EMBL/GenBank/DDBJ whole genome shotgun (WGS) entry which is preliminary data.</text>
</comment>
<proteinExistence type="predicted"/>
<dbReference type="Proteomes" id="UP000245880">
    <property type="component" value="Unassembled WGS sequence"/>
</dbReference>
<evidence type="ECO:0000313" key="1">
    <source>
        <dbReference type="EMBL" id="PWJ54983.1"/>
    </source>
</evidence>
<accession>A0A316AB92</accession>
<evidence type="ECO:0000313" key="2">
    <source>
        <dbReference type="Proteomes" id="UP000245880"/>
    </source>
</evidence>
<dbReference type="AlphaFoldDB" id="A0A316AB92"/>
<name>A0A316AB92_9BACT</name>
<dbReference type="EMBL" id="QGDT01000015">
    <property type="protein sequence ID" value="PWJ54983.1"/>
    <property type="molecule type" value="Genomic_DNA"/>
</dbReference>
<protein>
    <submittedName>
        <fullName evidence="1">Uncharacterized protein</fullName>
    </submittedName>
</protein>
<gene>
    <name evidence="1" type="ORF">CLV98_1152</name>
</gene>